<dbReference type="Gene3D" id="3.90.1570.10">
    <property type="entry name" value="tt1808, chain A"/>
    <property type="match status" value="1"/>
</dbReference>
<reference evidence="2 3" key="1">
    <citation type="submission" date="2018-03" db="EMBL/GenBank/DDBJ databases">
        <title>Genomic Encyclopedia of Archaeal and Bacterial Type Strains, Phase II (KMG-II): from individual species to whole genera.</title>
        <authorList>
            <person name="Goeker M."/>
        </authorList>
    </citation>
    <scope>NUCLEOTIDE SEQUENCE [LARGE SCALE GENOMIC DNA]</scope>
    <source>
        <strain evidence="2 3">DSM 44889</strain>
    </source>
</reference>
<dbReference type="Proteomes" id="UP000245469">
    <property type="component" value="Unassembled WGS sequence"/>
</dbReference>
<dbReference type="Pfam" id="PF05685">
    <property type="entry name" value="Uma2"/>
    <property type="match status" value="1"/>
</dbReference>
<evidence type="ECO:0000313" key="3">
    <source>
        <dbReference type="Proteomes" id="UP000245469"/>
    </source>
</evidence>
<keyword evidence="2" id="KW-0378">Hydrolase</keyword>
<protein>
    <submittedName>
        <fullName evidence="2">Uma2 family endonuclease</fullName>
    </submittedName>
</protein>
<name>A0A316ABV8_9ACTN</name>
<evidence type="ECO:0000313" key="2">
    <source>
        <dbReference type="EMBL" id="PWJ55101.1"/>
    </source>
</evidence>
<gene>
    <name evidence="2" type="ORF">BXY45_10422</name>
</gene>
<evidence type="ECO:0000259" key="1">
    <source>
        <dbReference type="Pfam" id="PF05685"/>
    </source>
</evidence>
<keyword evidence="3" id="KW-1185">Reference proteome</keyword>
<accession>A0A316ABV8</accession>
<dbReference type="SUPFAM" id="SSF52980">
    <property type="entry name" value="Restriction endonuclease-like"/>
    <property type="match status" value="1"/>
</dbReference>
<sequence>MVDTHDADNAQEGRTPMSTLFVENDPVVEALLARRRELGLDGKDEVWEGVYHVAPHEHGRNGVTAMALVEHLNATARRAGLQPGGSFNLGEPGDFRVPDLGFHRAGEPSQLYYASAALVIEVLSPRDETFAKFGFYAARGVEEVWVVDPLTRSVRIWQLDPTTVDYRETGSSDLLGLTATSVAEQLAWPEG</sequence>
<dbReference type="AlphaFoldDB" id="A0A316ABV8"/>
<comment type="caution">
    <text evidence="2">The sequence shown here is derived from an EMBL/GenBank/DDBJ whole genome shotgun (WGS) entry which is preliminary data.</text>
</comment>
<dbReference type="InterPro" id="IPR012296">
    <property type="entry name" value="Nuclease_put_TT1808"/>
</dbReference>
<dbReference type="InterPro" id="IPR011335">
    <property type="entry name" value="Restrct_endonuc-II-like"/>
</dbReference>
<feature type="domain" description="Putative restriction endonuclease" evidence="1">
    <location>
        <begin position="45"/>
        <end position="169"/>
    </location>
</feature>
<organism evidence="2 3">
    <name type="scientific">Quadrisphaera granulorum</name>
    <dbReference type="NCBI Taxonomy" id="317664"/>
    <lineage>
        <taxon>Bacteria</taxon>
        <taxon>Bacillati</taxon>
        <taxon>Actinomycetota</taxon>
        <taxon>Actinomycetes</taxon>
        <taxon>Kineosporiales</taxon>
        <taxon>Kineosporiaceae</taxon>
        <taxon>Quadrisphaera</taxon>
    </lineage>
</organism>
<dbReference type="PANTHER" id="PTHR34107">
    <property type="entry name" value="SLL0198 PROTEIN-RELATED"/>
    <property type="match status" value="1"/>
</dbReference>
<dbReference type="GO" id="GO:0004519">
    <property type="term" value="F:endonuclease activity"/>
    <property type="evidence" value="ECO:0007669"/>
    <property type="project" value="UniProtKB-KW"/>
</dbReference>
<keyword evidence="2" id="KW-0540">Nuclease</keyword>
<dbReference type="RefSeq" id="WP_170131312.1">
    <property type="nucleotide sequence ID" value="NZ_QGDQ01000004.1"/>
</dbReference>
<proteinExistence type="predicted"/>
<keyword evidence="2" id="KW-0255">Endonuclease</keyword>
<dbReference type="EMBL" id="QGDQ01000004">
    <property type="protein sequence ID" value="PWJ55101.1"/>
    <property type="molecule type" value="Genomic_DNA"/>
</dbReference>
<dbReference type="InterPro" id="IPR008538">
    <property type="entry name" value="Uma2"/>
</dbReference>
<dbReference type="PANTHER" id="PTHR34107:SF4">
    <property type="entry name" value="SLL1222 PROTEIN"/>
    <property type="match status" value="1"/>
</dbReference>
<dbReference type="CDD" id="cd06260">
    <property type="entry name" value="DUF820-like"/>
    <property type="match status" value="1"/>
</dbReference>